<dbReference type="Proteomes" id="UP000239736">
    <property type="component" value="Unassembled WGS sequence"/>
</dbReference>
<evidence type="ECO:0000256" key="7">
    <source>
        <dbReference type="ARBA" id="ARBA00024033"/>
    </source>
</evidence>
<feature type="transmembrane region" description="Helical" evidence="8">
    <location>
        <begin position="151"/>
        <end position="173"/>
    </location>
</feature>
<comment type="caution">
    <text evidence="9">The sequence shown here is derived from an EMBL/GenBank/DDBJ whole genome shotgun (WGS) entry which is preliminary data.</text>
</comment>
<evidence type="ECO:0000256" key="8">
    <source>
        <dbReference type="SAM" id="Phobius"/>
    </source>
</evidence>
<feature type="transmembrane region" description="Helical" evidence="8">
    <location>
        <begin position="374"/>
        <end position="395"/>
    </location>
</feature>
<dbReference type="InterPro" id="IPR018584">
    <property type="entry name" value="GT87"/>
</dbReference>
<evidence type="ECO:0000256" key="6">
    <source>
        <dbReference type="ARBA" id="ARBA00023136"/>
    </source>
</evidence>
<feature type="transmembrane region" description="Helical" evidence="8">
    <location>
        <begin position="339"/>
        <end position="362"/>
    </location>
</feature>
<evidence type="ECO:0000313" key="10">
    <source>
        <dbReference type="Proteomes" id="UP000239736"/>
    </source>
</evidence>
<dbReference type="Pfam" id="PF09594">
    <property type="entry name" value="GT87"/>
    <property type="match status" value="1"/>
</dbReference>
<keyword evidence="2" id="KW-1003">Cell membrane</keyword>
<organism evidence="9 10">
    <name type="scientific">Albidovulum inexpectatum</name>
    <dbReference type="NCBI Taxonomy" id="196587"/>
    <lineage>
        <taxon>Bacteria</taxon>
        <taxon>Pseudomonadati</taxon>
        <taxon>Pseudomonadota</taxon>
        <taxon>Alphaproteobacteria</taxon>
        <taxon>Rhodobacterales</taxon>
        <taxon>Paracoccaceae</taxon>
        <taxon>Albidovulum</taxon>
    </lineage>
</organism>
<feature type="transmembrane region" description="Helical" evidence="8">
    <location>
        <begin position="308"/>
        <end position="327"/>
    </location>
</feature>
<evidence type="ECO:0000256" key="1">
    <source>
        <dbReference type="ARBA" id="ARBA00004651"/>
    </source>
</evidence>
<evidence type="ECO:0000256" key="5">
    <source>
        <dbReference type="ARBA" id="ARBA00022989"/>
    </source>
</evidence>
<evidence type="ECO:0000256" key="3">
    <source>
        <dbReference type="ARBA" id="ARBA00022679"/>
    </source>
</evidence>
<dbReference type="GO" id="GO:0016758">
    <property type="term" value="F:hexosyltransferase activity"/>
    <property type="evidence" value="ECO:0007669"/>
    <property type="project" value="InterPro"/>
</dbReference>
<keyword evidence="4 8" id="KW-0812">Transmembrane</keyword>
<dbReference type="AlphaFoldDB" id="A0A2S5JEM4"/>
<accession>A0A2S5JEM4</accession>
<keyword evidence="3" id="KW-0808">Transferase</keyword>
<name>A0A2S5JEM4_9RHOB</name>
<dbReference type="EMBL" id="PRDS01000008">
    <property type="protein sequence ID" value="PPB79871.1"/>
    <property type="molecule type" value="Genomic_DNA"/>
</dbReference>
<feature type="transmembrane region" description="Helical" evidence="8">
    <location>
        <begin position="198"/>
        <end position="222"/>
    </location>
</feature>
<reference evidence="9 10" key="1">
    <citation type="submission" date="2018-01" db="EMBL/GenBank/DDBJ databases">
        <title>Genomic Encyclopedia of Archaeal and Bacterial Type Strains, Phase II (KMG-II): from individual species to whole genera.</title>
        <authorList>
            <person name="Goeker M."/>
        </authorList>
    </citation>
    <scope>NUCLEOTIDE SEQUENCE [LARGE SCALE GENOMIC DNA]</scope>
    <source>
        <strain evidence="9 10">DSM 12048</strain>
    </source>
</reference>
<keyword evidence="6 8" id="KW-0472">Membrane</keyword>
<dbReference type="GO" id="GO:0005886">
    <property type="term" value="C:plasma membrane"/>
    <property type="evidence" value="ECO:0007669"/>
    <property type="project" value="UniProtKB-SubCell"/>
</dbReference>
<gene>
    <name evidence="9" type="ORF">LV82_02428</name>
</gene>
<keyword evidence="5 8" id="KW-1133">Transmembrane helix</keyword>
<keyword evidence="10" id="KW-1185">Reference proteome</keyword>
<feature type="transmembrane region" description="Helical" evidence="8">
    <location>
        <begin position="229"/>
        <end position="248"/>
    </location>
</feature>
<evidence type="ECO:0000313" key="9">
    <source>
        <dbReference type="EMBL" id="PPB79871.1"/>
    </source>
</evidence>
<sequence length="436" mass="46899">MQAMFDTPGAMARNGSQASGWDRAFSAAILGLWAAVTIWLRWNAWAEDLSAIYIAGRLWQDGQADLIYAAPPGFFGGPPPEWQSAREALGIADRASFPYVYPPLWAALTAPLAKAVSAQDFANAATLIQVPLLAFCVALAGRIARPARMPFWVWTLLGVAILSLSIDIFLAIWHNQPSILVAFLVLLAFERLQAGRPILAGAMLALAAAIKLTPAIFVLIFLMDRQWRAIASFALFGTALALASIALAGWPLHQVFLEQLGTVSRAGLIHTVNVSVRSLALAIHALAEATPSLDLSQRIIVIEDVPAWIGPASSITLTALAALLMIATAQSDSCARRFLALFGLSILVPLFGPLGWMHYYIIPALLIPALPAIAPWRATFLVVAAWAFGASHILHALDLPAIAYVALRCALWLAVFAVLIMAARARRQGARQQGLR</sequence>
<evidence type="ECO:0000256" key="4">
    <source>
        <dbReference type="ARBA" id="ARBA00022692"/>
    </source>
</evidence>
<feature type="transmembrane region" description="Helical" evidence="8">
    <location>
        <begin position="121"/>
        <end position="139"/>
    </location>
</feature>
<feature type="transmembrane region" description="Helical" evidence="8">
    <location>
        <begin position="21"/>
        <end position="40"/>
    </location>
</feature>
<feature type="transmembrane region" description="Helical" evidence="8">
    <location>
        <begin position="401"/>
        <end position="423"/>
    </location>
</feature>
<comment type="subcellular location">
    <subcellularLocation>
        <location evidence="1">Cell membrane</location>
        <topology evidence="1">Multi-pass membrane protein</topology>
    </subcellularLocation>
</comment>
<evidence type="ECO:0000256" key="2">
    <source>
        <dbReference type="ARBA" id="ARBA00022475"/>
    </source>
</evidence>
<comment type="similarity">
    <text evidence="7">Belongs to the glycosyltransferase 87 family.</text>
</comment>
<protein>
    <submittedName>
        <fullName evidence="9">Uncharacterized protein DUF2029</fullName>
    </submittedName>
</protein>
<proteinExistence type="inferred from homology"/>